<sequence>MVQNLGTGARGIQEGTYVPVCQMSSWPTYWSWLLSEPCWPRNQRRCLACIGAWTAATSVTVRWSREYASTCDLEEREDGGGHRPVCVLEAAAEGKKRAFREQNRRMGAVERRLRRRGCGVEFRSFLKMKVALIRRRRAGREAAGEEFSFLLPPLSLHARGARARAGGRRHERPDAGARPGVALSVLQRAAATKLVIMTALRDLPRTSFACVVWVDRQQALRPEVAGAIYVAVAESVDFVSQMCIQ</sequence>
<accession>A0A3L6R352</accession>
<evidence type="ECO:0000313" key="1">
    <source>
        <dbReference type="EMBL" id="RLM92757.1"/>
    </source>
</evidence>
<dbReference type="EMBL" id="PQIB02000010">
    <property type="protein sequence ID" value="RLM92757.1"/>
    <property type="molecule type" value="Genomic_DNA"/>
</dbReference>
<name>A0A3L6R352_PANMI</name>
<proteinExistence type="predicted"/>
<protein>
    <submittedName>
        <fullName evidence="1">Uncharacterized protein</fullName>
    </submittedName>
</protein>
<evidence type="ECO:0000313" key="2">
    <source>
        <dbReference type="Proteomes" id="UP000275267"/>
    </source>
</evidence>
<keyword evidence="2" id="KW-1185">Reference proteome</keyword>
<reference evidence="2" key="1">
    <citation type="journal article" date="2019" name="Nat. Commun.">
        <title>The genome of broomcorn millet.</title>
        <authorList>
            <person name="Zou C."/>
            <person name="Miki D."/>
            <person name="Li D."/>
            <person name="Tang Q."/>
            <person name="Xiao L."/>
            <person name="Rajput S."/>
            <person name="Deng P."/>
            <person name="Jia W."/>
            <person name="Huang R."/>
            <person name="Zhang M."/>
            <person name="Sun Y."/>
            <person name="Hu J."/>
            <person name="Fu X."/>
            <person name="Schnable P.S."/>
            <person name="Li F."/>
            <person name="Zhang H."/>
            <person name="Feng B."/>
            <person name="Zhu X."/>
            <person name="Liu R."/>
            <person name="Schnable J.C."/>
            <person name="Zhu J.-K."/>
            <person name="Zhang H."/>
        </authorList>
    </citation>
    <scope>NUCLEOTIDE SEQUENCE [LARGE SCALE GENOMIC DNA]</scope>
</reference>
<gene>
    <name evidence="1" type="ORF">C2845_PM08G08730</name>
</gene>
<dbReference type="Proteomes" id="UP000275267">
    <property type="component" value="Unassembled WGS sequence"/>
</dbReference>
<dbReference type="STRING" id="4540.A0A3L6R352"/>
<organism evidence="1 2">
    <name type="scientific">Panicum miliaceum</name>
    <name type="common">Proso millet</name>
    <name type="synonym">Broomcorn millet</name>
    <dbReference type="NCBI Taxonomy" id="4540"/>
    <lineage>
        <taxon>Eukaryota</taxon>
        <taxon>Viridiplantae</taxon>
        <taxon>Streptophyta</taxon>
        <taxon>Embryophyta</taxon>
        <taxon>Tracheophyta</taxon>
        <taxon>Spermatophyta</taxon>
        <taxon>Magnoliopsida</taxon>
        <taxon>Liliopsida</taxon>
        <taxon>Poales</taxon>
        <taxon>Poaceae</taxon>
        <taxon>PACMAD clade</taxon>
        <taxon>Panicoideae</taxon>
        <taxon>Panicodae</taxon>
        <taxon>Paniceae</taxon>
        <taxon>Panicinae</taxon>
        <taxon>Panicum</taxon>
        <taxon>Panicum sect. Panicum</taxon>
    </lineage>
</organism>
<comment type="caution">
    <text evidence="1">The sequence shown here is derived from an EMBL/GenBank/DDBJ whole genome shotgun (WGS) entry which is preliminary data.</text>
</comment>
<dbReference type="AlphaFoldDB" id="A0A3L6R352"/>